<dbReference type="Proteomes" id="UP000779507">
    <property type="component" value="Unassembled WGS sequence"/>
</dbReference>
<dbReference type="EMBL" id="JABSNP010000014">
    <property type="protein sequence ID" value="NRT20202.1"/>
    <property type="molecule type" value="Genomic_DNA"/>
</dbReference>
<evidence type="ECO:0000313" key="1">
    <source>
        <dbReference type="EMBL" id="NRT20202.1"/>
    </source>
</evidence>
<accession>A0ABX2FSM7</accession>
<organism evidence="1 2">
    <name type="scientific">Hymenobacter caeli</name>
    <dbReference type="NCBI Taxonomy" id="2735894"/>
    <lineage>
        <taxon>Bacteria</taxon>
        <taxon>Pseudomonadati</taxon>
        <taxon>Bacteroidota</taxon>
        <taxon>Cytophagia</taxon>
        <taxon>Cytophagales</taxon>
        <taxon>Hymenobacteraceae</taxon>
        <taxon>Hymenobacter</taxon>
    </lineage>
</organism>
<reference evidence="1 2" key="1">
    <citation type="submission" date="2020-05" db="EMBL/GenBank/DDBJ databases">
        <title>Genomic Encyclopedia of Type Strains, Phase IV (KMG-V): Genome sequencing to study the core and pangenomes of soil and plant-associated prokaryotes.</title>
        <authorList>
            <person name="Whitman W."/>
        </authorList>
    </citation>
    <scope>NUCLEOTIDE SEQUENCE [LARGE SCALE GENOMIC DNA]</scope>
    <source>
        <strain evidence="1 2">9A</strain>
    </source>
</reference>
<proteinExistence type="predicted"/>
<dbReference type="Gene3D" id="3.30.70.1290">
    <property type="entry name" value="Transposase IS200-like"/>
    <property type="match status" value="1"/>
</dbReference>
<evidence type="ECO:0000313" key="2">
    <source>
        <dbReference type="Proteomes" id="UP000779507"/>
    </source>
</evidence>
<name>A0ABX2FSM7_9BACT</name>
<keyword evidence="2" id="KW-1185">Reference proteome</keyword>
<dbReference type="InterPro" id="IPR036515">
    <property type="entry name" value="Transposase_17_sf"/>
</dbReference>
<gene>
    <name evidence="1" type="ORF">HNP98_003041</name>
</gene>
<protein>
    <submittedName>
        <fullName evidence="1">REP element-mobilizing transposase RayT</fullName>
    </submittedName>
</protein>
<comment type="caution">
    <text evidence="1">The sequence shown here is derived from an EMBL/GenBank/DDBJ whole genome shotgun (WGS) entry which is preliminary data.</text>
</comment>
<dbReference type="SUPFAM" id="SSF143422">
    <property type="entry name" value="Transposase IS200-like"/>
    <property type="match status" value="1"/>
</dbReference>
<sequence>MHFEAGQLYHVYNRGNNGQQVLFTPDHYLHFLHKLRAQIRPHCQILAYCLMPNYFHLLRWSSQGAQKQDVYFLSHECRKDQEDAG</sequence>